<gene>
    <name evidence="2" type="ORF">DPMN_166064</name>
</gene>
<dbReference type="EMBL" id="JAIWYP010000008">
    <property type="protein sequence ID" value="KAH3787937.1"/>
    <property type="molecule type" value="Genomic_DNA"/>
</dbReference>
<dbReference type="AlphaFoldDB" id="A0A9D4F1W0"/>
<name>A0A9D4F1W0_DREPO</name>
<comment type="caution">
    <text evidence="2">The sequence shown here is derived from an EMBL/GenBank/DDBJ whole genome shotgun (WGS) entry which is preliminary data.</text>
</comment>
<feature type="compositionally biased region" description="Basic and acidic residues" evidence="1">
    <location>
        <begin position="60"/>
        <end position="69"/>
    </location>
</feature>
<evidence type="ECO:0000313" key="3">
    <source>
        <dbReference type="Proteomes" id="UP000828390"/>
    </source>
</evidence>
<reference evidence="2" key="1">
    <citation type="journal article" date="2019" name="bioRxiv">
        <title>The Genome of the Zebra Mussel, Dreissena polymorpha: A Resource for Invasive Species Research.</title>
        <authorList>
            <person name="McCartney M.A."/>
            <person name="Auch B."/>
            <person name="Kono T."/>
            <person name="Mallez S."/>
            <person name="Zhang Y."/>
            <person name="Obille A."/>
            <person name="Becker A."/>
            <person name="Abrahante J.E."/>
            <person name="Garbe J."/>
            <person name="Badalamenti J.P."/>
            <person name="Herman A."/>
            <person name="Mangelson H."/>
            <person name="Liachko I."/>
            <person name="Sullivan S."/>
            <person name="Sone E.D."/>
            <person name="Koren S."/>
            <person name="Silverstein K.A.T."/>
            <person name="Beckman K.B."/>
            <person name="Gohl D.M."/>
        </authorList>
    </citation>
    <scope>NUCLEOTIDE SEQUENCE</scope>
    <source>
        <strain evidence="2">Duluth1</strain>
        <tissue evidence="2">Whole animal</tissue>
    </source>
</reference>
<evidence type="ECO:0000313" key="2">
    <source>
        <dbReference type="EMBL" id="KAH3787937.1"/>
    </source>
</evidence>
<reference evidence="2" key="2">
    <citation type="submission" date="2020-11" db="EMBL/GenBank/DDBJ databases">
        <authorList>
            <person name="McCartney M.A."/>
            <person name="Auch B."/>
            <person name="Kono T."/>
            <person name="Mallez S."/>
            <person name="Becker A."/>
            <person name="Gohl D.M."/>
            <person name="Silverstein K.A.T."/>
            <person name="Koren S."/>
            <person name="Bechman K.B."/>
            <person name="Herman A."/>
            <person name="Abrahante J.E."/>
            <person name="Garbe J."/>
        </authorList>
    </citation>
    <scope>NUCLEOTIDE SEQUENCE</scope>
    <source>
        <strain evidence="2">Duluth1</strain>
        <tissue evidence="2">Whole animal</tissue>
    </source>
</reference>
<keyword evidence="3" id="KW-1185">Reference proteome</keyword>
<dbReference type="Proteomes" id="UP000828390">
    <property type="component" value="Unassembled WGS sequence"/>
</dbReference>
<organism evidence="2 3">
    <name type="scientific">Dreissena polymorpha</name>
    <name type="common">Zebra mussel</name>
    <name type="synonym">Mytilus polymorpha</name>
    <dbReference type="NCBI Taxonomy" id="45954"/>
    <lineage>
        <taxon>Eukaryota</taxon>
        <taxon>Metazoa</taxon>
        <taxon>Spiralia</taxon>
        <taxon>Lophotrochozoa</taxon>
        <taxon>Mollusca</taxon>
        <taxon>Bivalvia</taxon>
        <taxon>Autobranchia</taxon>
        <taxon>Heteroconchia</taxon>
        <taxon>Euheterodonta</taxon>
        <taxon>Imparidentia</taxon>
        <taxon>Neoheterodontei</taxon>
        <taxon>Myida</taxon>
        <taxon>Dreissenoidea</taxon>
        <taxon>Dreissenidae</taxon>
        <taxon>Dreissena</taxon>
    </lineage>
</organism>
<evidence type="ECO:0000256" key="1">
    <source>
        <dbReference type="SAM" id="MobiDB-lite"/>
    </source>
</evidence>
<sequence>MLTIIAEQSTELQALFRLLPTKRIHSPEPNPDSSKKRRRHESPRLSGSSDTVSEEANDTICKDKTDREMDIRYQRNPRPSSCPCRPSYKKPEVLEIPRRSRKRVSVPLYNKILQYHLLKVTNTCLSDCCQFRCSRKWIQHGKTTIRMIFRDYY</sequence>
<accession>A0A9D4F1W0</accession>
<feature type="region of interest" description="Disordered" evidence="1">
    <location>
        <begin position="20"/>
        <end position="69"/>
    </location>
</feature>
<protein>
    <submittedName>
        <fullName evidence="2">Uncharacterized protein</fullName>
    </submittedName>
</protein>
<proteinExistence type="predicted"/>